<dbReference type="RefSeq" id="WP_347783495.1">
    <property type="nucleotide sequence ID" value="NZ_JBBMFV010000004.1"/>
</dbReference>
<dbReference type="EMBL" id="JBBMFV010000004">
    <property type="protein sequence ID" value="MEO3943418.1"/>
    <property type="molecule type" value="Genomic_DNA"/>
</dbReference>
<dbReference type="Proteomes" id="UP001448614">
    <property type="component" value="Unassembled WGS sequence"/>
</dbReference>
<keyword evidence="2" id="KW-1185">Reference proteome</keyword>
<evidence type="ECO:0000313" key="2">
    <source>
        <dbReference type="Proteomes" id="UP001448614"/>
    </source>
</evidence>
<reference evidence="1 2" key="1">
    <citation type="journal article" date="2024" name="Appl. Microbiol. Biotechnol.">
        <title>Biosynthetic gene clusters with biotechnological applications in novel Antarctic isolates from Actinomycetota.</title>
        <authorList>
            <person name="Bruna P."/>
            <person name="Nunez-Montero K."/>
            <person name="Contreras M.J."/>
            <person name="Leal K."/>
            <person name="Garcia M."/>
            <person name="Abanto M."/>
            <person name="Barrientos L."/>
        </authorList>
    </citation>
    <scope>NUCLEOTIDE SEQUENCE [LARGE SCALE GENOMIC DNA]</scope>
    <source>
        <strain evidence="1 2">Se16.17</strain>
    </source>
</reference>
<protein>
    <recommendedName>
        <fullName evidence="3">Glycosyl hydrolase family 98 putative carbohydrate-binding module domain-containing protein</fullName>
    </recommendedName>
</protein>
<organism evidence="1 2">
    <name type="scientific">Paenarthrobacter nicotinovorans</name>
    <name type="common">Arthrobacter nicotinovorans</name>
    <dbReference type="NCBI Taxonomy" id="29320"/>
    <lineage>
        <taxon>Bacteria</taxon>
        <taxon>Bacillati</taxon>
        <taxon>Actinomycetota</taxon>
        <taxon>Actinomycetes</taxon>
        <taxon>Micrococcales</taxon>
        <taxon>Micrococcaceae</taxon>
        <taxon>Paenarthrobacter</taxon>
    </lineage>
</organism>
<proteinExistence type="predicted"/>
<sequence>MGETSAVLEGDASGTVYTKSTSQFMGCDGTTDQTSYQLDGAFTIFKAQVGLRAGIPAGIKAIVDVYLDDALITRLQIDDDGGAPLQVVLTGGQTLTFRASTGTGECEYSEQGYLVFGDAQVS</sequence>
<name>A0ABV0GXQ2_PAENI</name>
<accession>A0ABV0GXQ2</accession>
<evidence type="ECO:0000313" key="1">
    <source>
        <dbReference type="EMBL" id="MEO3943418.1"/>
    </source>
</evidence>
<gene>
    <name evidence="1" type="ORF">V3C41_20290</name>
</gene>
<evidence type="ECO:0008006" key="3">
    <source>
        <dbReference type="Google" id="ProtNLM"/>
    </source>
</evidence>
<comment type="caution">
    <text evidence="1">The sequence shown here is derived from an EMBL/GenBank/DDBJ whole genome shotgun (WGS) entry which is preliminary data.</text>
</comment>